<dbReference type="GO" id="GO:0043138">
    <property type="term" value="F:3'-5' DNA helicase activity"/>
    <property type="evidence" value="ECO:0000318"/>
    <property type="project" value="GO_Central"/>
</dbReference>
<dbReference type="PANTHER" id="PTHR13710">
    <property type="entry name" value="DNA HELICASE RECQ FAMILY MEMBER"/>
    <property type="match status" value="1"/>
</dbReference>
<organism evidence="3 4">
    <name type="scientific">Nematostella vectensis</name>
    <name type="common">Starlet sea anemone</name>
    <dbReference type="NCBI Taxonomy" id="45351"/>
    <lineage>
        <taxon>Eukaryota</taxon>
        <taxon>Metazoa</taxon>
        <taxon>Cnidaria</taxon>
        <taxon>Anthozoa</taxon>
        <taxon>Hexacorallia</taxon>
        <taxon>Actiniaria</taxon>
        <taxon>Edwardsiidae</taxon>
        <taxon>Nematostella</taxon>
    </lineage>
</organism>
<dbReference type="HOGENOM" id="CLU_790624_0_0_1"/>
<sequence length="351" mass="40413">MLNSIRWRSLLSSSHYREFLVAIAIDEAHCISQWGIQSKPTTTPFRTWYGHLGEILSLVSTPTITLTDTASKATKKNIFKVLNLSNNTFAIERSRQRQESEPTMRREMSANEIRYYGVTRRREREIIFCHAGFFGLFGSLHKDLGGKCEVLGLSEVRDTVAGKTLVGYESLLPYINRPPSLNKPNKIRTEDSFTTRYSEISEDQGHKRKNLSPISNTPTFTHSIRFIYILSSFLDTKVLKSNKVEVEVDSITPSIRRGIKKANNEYAEKAMQTKQPQEQEQPQHPLQQPEQPQDQEQPQHPLQQPEQPQEQELPQEVLDDIIFIPAGLELVEKDDFIHFVSERQEDLTFLN</sequence>
<dbReference type="InterPro" id="IPR027417">
    <property type="entry name" value="P-loop_NTPase"/>
</dbReference>
<gene>
    <name evidence="3" type="ORF">NEMVEDRAFT_v1g210333</name>
</gene>
<dbReference type="GO" id="GO:0006260">
    <property type="term" value="P:DNA replication"/>
    <property type="evidence" value="ECO:0000318"/>
    <property type="project" value="GO_Central"/>
</dbReference>
<feature type="region of interest" description="Disordered" evidence="2">
    <location>
        <begin position="267"/>
        <end position="316"/>
    </location>
</feature>
<dbReference type="GO" id="GO:0005737">
    <property type="term" value="C:cytoplasm"/>
    <property type="evidence" value="ECO:0000318"/>
    <property type="project" value="GO_Central"/>
</dbReference>
<feature type="compositionally biased region" description="Low complexity" evidence="2">
    <location>
        <begin position="275"/>
        <end position="316"/>
    </location>
</feature>
<reference evidence="3 4" key="1">
    <citation type="journal article" date="2007" name="Science">
        <title>Sea anemone genome reveals ancestral eumetazoan gene repertoire and genomic organization.</title>
        <authorList>
            <person name="Putnam N.H."/>
            <person name="Srivastava M."/>
            <person name="Hellsten U."/>
            <person name="Dirks B."/>
            <person name="Chapman J."/>
            <person name="Salamov A."/>
            <person name="Terry A."/>
            <person name="Shapiro H."/>
            <person name="Lindquist E."/>
            <person name="Kapitonov V.V."/>
            <person name="Jurka J."/>
            <person name="Genikhovich G."/>
            <person name="Grigoriev I.V."/>
            <person name="Lucas S.M."/>
            <person name="Steele R.E."/>
            <person name="Finnerty J.R."/>
            <person name="Technau U."/>
            <person name="Martindale M.Q."/>
            <person name="Rokhsar D.S."/>
        </authorList>
    </citation>
    <scope>NUCLEOTIDE SEQUENCE [LARGE SCALE GENOMIC DNA]</scope>
    <source>
        <strain evidence="4">CH2 X CH6</strain>
    </source>
</reference>
<dbReference type="STRING" id="45351.A7SCY5"/>
<evidence type="ECO:0000313" key="3">
    <source>
        <dbReference type="EMBL" id="EDO38397.1"/>
    </source>
</evidence>
<accession>A7SCY5</accession>
<dbReference type="GO" id="GO:0000724">
    <property type="term" value="P:double-strand break repair via homologous recombination"/>
    <property type="evidence" value="ECO:0000318"/>
    <property type="project" value="GO_Central"/>
</dbReference>
<dbReference type="InParanoid" id="A7SCY5"/>
<dbReference type="PANTHER" id="PTHR13710:SF120">
    <property type="entry name" value="BIFUNCTIONAL 3'-5' EXONUCLEASE_ATP-DEPENDENT HELICASE WRN"/>
    <property type="match status" value="1"/>
</dbReference>
<evidence type="ECO:0000256" key="2">
    <source>
        <dbReference type="SAM" id="MobiDB-lite"/>
    </source>
</evidence>
<keyword evidence="4" id="KW-1185">Reference proteome</keyword>
<evidence type="ECO:0000313" key="4">
    <source>
        <dbReference type="Proteomes" id="UP000001593"/>
    </source>
</evidence>
<proteinExistence type="inferred from homology"/>
<dbReference type="Proteomes" id="UP000001593">
    <property type="component" value="Unassembled WGS sequence"/>
</dbReference>
<dbReference type="AlphaFoldDB" id="A7SCY5"/>
<dbReference type="Gene3D" id="3.40.50.300">
    <property type="entry name" value="P-loop containing nucleotide triphosphate hydrolases"/>
    <property type="match status" value="1"/>
</dbReference>
<evidence type="ECO:0008006" key="5">
    <source>
        <dbReference type="Google" id="ProtNLM"/>
    </source>
</evidence>
<dbReference type="GO" id="GO:0005694">
    <property type="term" value="C:chromosome"/>
    <property type="evidence" value="ECO:0000318"/>
    <property type="project" value="GO_Central"/>
</dbReference>
<evidence type="ECO:0000256" key="1">
    <source>
        <dbReference type="ARBA" id="ARBA00005446"/>
    </source>
</evidence>
<comment type="similarity">
    <text evidence="1">Belongs to the helicase family. RecQ subfamily.</text>
</comment>
<dbReference type="EMBL" id="DS469626">
    <property type="protein sequence ID" value="EDO38397.1"/>
    <property type="molecule type" value="Genomic_DNA"/>
</dbReference>
<dbReference type="GO" id="GO:0009378">
    <property type="term" value="F:four-way junction helicase activity"/>
    <property type="evidence" value="ECO:0000318"/>
    <property type="project" value="GO_Central"/>
</dbReference>
<dbReference type="GO" id="GO:0005634">
    <property type="term" value="C:nucleus"/>
    <property type="evidence" value="ECO:0000318"/>
    <property type="project" value="GO_Central"/>
</dbReference>
<protein>
    <recommendedName>
        <fullName evidence="5">DNA helicase</fullName>
    </recommendedName>
</protein>
<name>A7SCY5_NEMVE</name>